<feature type="chain" id="PRO_5014360018" description="27 kDa hemolymph protein" evidence="1">
    <location>
        <begin position="19"/>
        <end position="308"/>
    </location>
</feature>
<organism evidence="2 3">
    <name type="scientific">Cryptotermes secundus</name>
    <dbReference type="NCBI Taxonomy" id="105785"/>
    <lineage>
        <taxon>Eukaryota</taxon>
        <taxon>Metazoa</taxon>
        <taxon>Ecdysozoa</taxon>
        <taxon>Arthropoda</taxon>
        <taxon>Hexapoda</taxon>
        <taxon>Insecta</taxon>
        <taxon>Pterygota</taxon>
        <taxon>Neoptera</taxon>
        <taxon>Polyneoptera</taxon>
        <taxon>Dictyoptera</taxon>
        <taxon>Blattodea</taxon>
        <taxon>Blattoidea</taxon>
        <taxon>Termitoidae</taxon>
        <taxon>Kalotermitidae</taxon>
        <taxon>Cryptotermitinae</taxon>
        <taxon>Cryptotermes</taxon>
    </lineage>
</organism>
<feature type="signal peptide" evidence="1">
    <location>
        <begin position="1"/>
        <end position="18"/>
    </location>
</feature>
<dbReference type="Proteomes" id="UP000235965">
    <property type="component" value="Unassembled WGS sequence"/>
</dbReference>
<dbReference type="AlphaFoldDB" id="A0A2J7PR17"/>
<proteinExistence type="predicted"/>
<dbReference type="PANTHER" id="PTHR20997:SF2">
    <property type="entry name" value="EG:BACR42I17.2 PROTEIN-RELATED"/>
    <property type="match status" value="1"/>
</dbReference>
<dbReference type="InParanoid" id="A0A2J7PR17"/>
<keyword evidence="1" id="KW-0732">Signal</keyword>
<keyword evidence="3" id="KW-1185">Reference proteome</keyword>
<evidence type="ECO:0008006" key="4">
    <source>
        <dbReference type="Google" id="ProtNLM"/>
    </source>
</evidence>
<dbReference type="InterPro" id="IPR009832">
    <property type="entry name" value="DUF1397"/>
</dbReference>
<protein>
    <recommendedName>
        <fullName evidence="4">27 kDa hemolymph protein</fullName>
    </recommendedName>
</protein>
<sequence length="308" mass="33770">MKLVVISAIVLIGSAVFAEIGDSATRIPNFQDLHFGNLPGNFSVPGNLPVNISNVPTIEEGQRIFEEKCKKMGHPEAYEAAQAAKDDIQECFKSIVNVTELQAEMETAKPTGDLDVVFRKYCRKSPQLKQCITNFTAVVEPCLDEKEKENKHLIQNITDSILKFVCFKEGDRIALFIAEGGPECLDTNQEAIRDCVNKTITKNLPTETLSVDNLPSLEFGEEQCRDVAELQACVVKVLETCTEPTPANIVDSMFNFVRKMTPCAKFKSDDSKRAGFLGGASSATTSTVTGITILASIFLTAVARKVQH</sequence>
<dbReference type="EMBL" id="NEVH01022634">
    <property type="protein sequence ID" value="PNF18756.1"/>
    <property type="molecule type" value="Genomic_DNA"/>
</dbReference>
<dbReference type="PANTHER" id="PTHR20997">
    <property type="entry name" value="EG:BACR42I17.2 PROTEIN-RELATED"/>
    <property type="match status" value="1"/>
</dbReference>
<accession>A0A2J7PR17</accession>
<evidence type="ECO:0000313" key="3">
    <source>
        <dbReference type="Proteomes" id="UP000235965"/>
    </source>
</evidence>
<dbReference type="OrthoDB" id="6512861at2759"/>
<dbReference type="FunCoup" id="A0A2J7PR17">
    <property type="interactions" value="6"/>
</dbReference>
<dbReference type="Pfam" id="PF07165">
    <property type="entry name" value="DUF1397"/>
    <property type="match status" value="1"/>
</dbReference>
<dbReference type="STRING" id="105785.A0A2J7PR17"/>
<name>A0A2J7PR17_9NEOP</name>
<evidence type="ECO:0000313" key="2">
    <source>
        <dbReference type="EMBL" id="PNF18756.1"/>
    </source>
</evidence>
<gene>
    <name evidence="2" type="ORF">B7P43_G03342</name>
</gene>
<reference evidence="2 3" key="1">
    <citation type="submission" date="2017-12" db="EMBL/GenBank/DDBJ databases">
        <title>Hemimetabolous genomes reveal molecular basis of termite eusociality.</title>
        <authorList>
            <person name="Harrison M.C."/>
            <person name="Jongepier E."/>
            <person name="Robertson H.M."/>
            <person name="Arning N."/>
            <person name="Bitard-Feildel T."/>
            <person name="Chao H."/>
            <person name="Childers C.P."/>
            <person name="Dinh H."/>
            <person name="Doddapaneni H."/>
            <person name="Dugan S."/>
            <person name="Gowin J."/>
            <person name="Greiner C."/>
            <person name="Han Y."/>
            <person name="Hu H."/>
            <person name="Hughes D.S.T."/>
            <person name="Huylmans A.-K."/>
            <person name="Kemena C."/>
            <person name="Kremer L.P.M."/>
            <person name="Lee S.L."/>
            <person name="Lopez-Ezquerra A."/>
            <person name="Mallet L."/>
            <person name="Monroy-Kuhn J.M."/>
            <person name="Moser A."/>
            <person name="Murali S.C."/>
            <person name="Muzny D.M."/>
            <person name="Otani S."/>
            <person name="Piulachs M.-D."/>
            <person name="Poelchau M."/>
            <person name="Qu J."/>
            <person name="Schaub F."/>
            <person name="Wada-Katsumata A."/>
            <person name="Worley K.C."/>
            <person name="Xie Q."/>
            <person name="Ylla G."/>
            <person name="Poulsen M."/>
            <person name="Gibbs R.A."/>
            <person name="Schal C."/>
            <person name="Richards S."/>
            <person name="Belles X."/>
            <person name="Korb J."/>
            <person name="Bornberg-Bauer E."/>
        </authorList>
    </citation>
    <scope>NUCLEOTIDE SEQUENCE [LARGE SCALE GENOMIC DNA]</scope>
    <source>
        <tissue evidence="2">Whole body</tissue>
    </source>
</reference>
<comment type="caution">
    <text evidence="2">The sequence shown here is derived from an EMBL/GenBank/DDBJ whole genome shotgun (WGS) entry which is preliminary data.</text>
</comment>
<evidence type="ECO:0000256" key="1">
    <source>
        <dbReference type="SAM" id="SignalP"/>
    </source>
</evidence>